<dbReference type="EMBL" id="PYNF01000002">
    <property type="protein sequence ID" value="PSV00902.1"/>
    <property type="molecule type" value="Genomic_DNA"/>
</dbReference>
<proteinExistence type="predicted"/>
<gene>
    <name evidence="1" type="ORF">C9J27_02425</name>
</gene>
<accession>A0A2T3KM99</accession>
<dbReference type="AlphaFoldDB" id="A0A2T3KM99"/>
<protein>
    <recommendedName>
        <fullName evidence="3">Type 4 secretion system PilS N-terminal domain-containing protein</fullName>
    </recommendedName>
</protein>
<reference evidence="1 2" key="1">
    <citation type="submission" date="2018-01" db="EMBL/GenBank/DDBJ databases">
        <title>Whole genome sequencing of Histamine producing bacteria.</title>
        <authorList>
            <person name="Butler K."/>
        </authorList>
    </citation>
    <scope>NUCLEOTIDE SEQUENCE [LARGE SCALE GENOMIC DNA]</scope>
    <source>
        <strain evidence="1 2">FS-7.2</strain>
    </source>
</reference>
<sequence length="198" mass="21639">MEKLITAKKGTSLVDLLLALTLLLISGKFLVSGYVTHSNSQKASHLAQNFDSMYKEISKAHPQNQEMISTAQVRTTEMTTARSQALIQGFDAIPDSYIQNVIKKYYKKSISEFKMPIRYLKTPATIELSTTLPPKAPCTDFALQLIKTSATTITINSTPFKTGNLKALNASKICSASNSRGIKVTATFCVPIPGTKNC</sequence>
<dbReference type="Proteomes" id="UP000241426">
    <property type="component" value="Unassembled WGS sequence"/>
</dbReference>
<dbReference type="RefSeq" id="WP_107288629.1">
    <property type="nucleotide sequence ID" value="NZ_PYNF01000002.1"/>
</dbReference>
<evidence type="ECO:0000313" key="2">
    <source>
        <dbReference type="Proteomes" id="UP000241426"/>
    </source>
</evidence>
<name>A0A2T3KM99_9GAMM</name>
<organism evidence="1 2">
    <name type="scientific">Photobacterium kishitanii</name>
    <dbReference type="NCBI Taxonomy" id="318456"/>
    <lineage>
        <taxon>Bacteria</taxon>
        <taxon>Pseudomonadati</taxon>
        <taxon>Pseudomonadota</taxon>
        <taxon>Gammaproteobacteria</taxon>
        <taxon>Vibrionales</taxon>
        <taxon>Vibrionaceae</taxon>
        <taxon>Photobacterium</taxon>
    </lineage>
</organism>
<comment type="caution">
    <text evidence="1">The sequence shown here is derived from an EMBL/GenBank/DDBJ whole genome shotgun (WGS) entry which is preliminary data.</text>
</comment>
<evidence type="ECO:0000313" key="1">
    <source>
        <dbReference type="EMBL" id="PSV00902.1"/>
    </source>
</evidence>
<evidence type="ECO:0008006" key="3">
    <source>
        <dbReference type="Google" id="ProtNLM"/>
    </source>
</evidence>